<dbReference type="AlphaFoldDB" id="A0A6A2XDT6"/>
<name>A0A6A2XDT6_HIBSY</name>
<protein>
    <submittedName>
        <fullName evidence="1">Uncharacterized protein</fullName>
    </submittedName>
</protein>
<keyword evidence="2" id="KW-1185">Reference proteome</keyword>
<evidence type="ECO:0000313" key="1">
    <source>
        <dbReference type="EMBL" id="KAE8660296.1"/>
    </source>
</evidence>
<comment type="caution">
    <text evidence="1">The sequence shown here is derived from an EMBL/GenBank/DDBJ whole genome shotgun (WGS) entry which is preliminary data.</text>
</comment>
<evidence type="ECO:0000313" key="2">
    <source>
        <dbReference type="Proteomes" id="UP000436088"/>
    </source>
</evidence>
<dbReference type="Proteomes" id="UP000436088">
    <property type="component" value="Unassembled WGS sequence"/>
</dbReference>
<accession>A0A6A2XDT6</accession>
<reference evidence="1" key="1">
    <citation type="submission" date="2019-09" db="EMBL/GenBank/DDBJ databases">
        <title>Draft genome information of white flower Hibiscus syriacus.</title>
        <authorList>
            <person name="Kim Y.-M."/>
        </authorList>
    </citation>
    <scope>NUCLEOTIDE SEQUENCE [LARGE SCALE GENOMIC DNA]</scope>
    <source>
        <strain evidence="1">YM2019G1</strain>
    </source>
</reference>
<gene>
    <name evidence="1" type="ORF">F3Y22_tig00116954pilonHSYRG00106</name>
</gene>
<organism evidence="1 2">
    <name type="scientific">Hibiscus syriacus</name>
    <name type="common">Rose of Sharon</name>
    <dbReference type="NCBI Taxonomy" id="106335"/>
    <lineage>
        <taxon>Eukaryota</taxon>
        <taxon>Viridiplantae</taxon>
        <taxon>Streptophyta</taxon>
        <taxon>Embryophyta</taxon>
        <taxon>Tracheophyta</taxon>
        <taxon>Spermatophyta</taxon>
        <taxon>Magnoliopsida</taxon>
        <taxon>eudicotyledons</taxon>
        <taxon>Gunneridae</taxon>
        <taxon>Pentapetalae</taxon>
        <taxon>rosids</taxon>
        <taxon>malvids</taxon>
        <taxon>Malvales</taxon>
        <taxon>Malvaceae</taxon>
        <taxon>Malvoideae</taxon>
        <taxon>Hibiscus</taxon>
    </lineage>
</organism>
<proteinExistence type="predicted"/>
<dbReference type="EMBL" id="VEPZ02001732">
    <property type="protein sequence ID" value="KAE8660296.1"/>
    <property type="molecule type" value="Genomic_DNA"/>
</dbReference>
<sequence length="170" mass="19527">MLGCFLEAADCTIEIYCVRLIMHRALGHAYDSCHDSWIRISIIVAGGGGRRESVSINYVKKCGSCLRFLPKNRCHFQLWRRWSPYLPFFASPPRAVQLVLAPSSTQPLMSTSEPRKCIFWEREGSPFDLLDFGDRRSLAFLVAVFRYRRRGERFVFRSLSAFTLHGAQTA</sequence>